<dbReference type="EMBL" id="AVOT02053241">
    <property type="protein sequence ID" value="MBW0548104.1"/>
    <property type="molecule type" value="Genomic_DNA"/>
</dbReference>
<dbReference type="Proteomes" id="UP000765509">
    <property type="component" value="Unassembled WGS sequence"/>
</dbReference>
<name>A0A9Q3P2C8_9BASI</name>
<gene>
    <name evidence="2" type="ORF">O181_087819</name>
</gene>
<dbReference type="AlphaFoldDB" id="A0A9Q3P2C8"/>
<reference evidence="2" key="1">
    <citation type="submission" date="2021-03" db="EMBL/GenBank/DDBJ databases">
        <title>Draft genome sequence of rust myrtle Austropuccinia psidii MF-1, a brazilian biotype.</title>
        <authorList>
            <person name="Quecine M.C."/>
            <person name="Pachon D.M.R."/>
            <person name="Bonatelli M.L."/>
            <person name="Correr F.H."/>
            <person name="Franceschini L.M."/>
            <person name="Leite T.F."/>
            <person name="Margarido G.R.A."/>
            <person name="Almeida C.A."/>
            <person name="Ferrarezi J.A."/>
            <person name="Labate C.A."/>
        </authorList>
    </citation>
    <scope>NUCLEOTIDE SEQUENCE</scope>
    <source>
        <strain evidence="2">MF-1</strain>
    </source>
</reference>
<evidence type="ECO:0000313" key="2">
    <source>
        <dbReference type="EMBL" id="MBW0548104.1"/>
    </source>
</evidence>
<accession>A0A9Q3P2C8</accession>
<protein>
    <submittedName>
        <fullName evidence="2">Uncharacterized protein</fullName>
    </submittedName>
</protein>
<feature type="region of interest" description="Disordered" evidence="1">
    <location>
        <begin position="89"/>
        <end position="108"/>
    </location>
</feature>
<feature type="compositionally biased region" description="Basic residues" evidence="1">
    <location>
        <begin position="1"/>
        <end position="12"/>
    </location>
</feature>
<evidence type="ECO:0000313" key="3">
    <source>
        <dbReference type="Proteomes" id="UP000765509"/>
    </source>
</evidence>
<feature type="compositionally biased region" description="Acidic residues" evidence="1">
    <location>
        <begin position="21"/>
        <end position="32"/>
    </location>
</feature>
<evidence type="ECO:0000256" key="1">
    <source>
        <dbReference type="SAM" id="MobiDB-lite"/>
    </source>
</evidence>
<comment type="caution">
    <text evidence="2">The sequence shown here is derived from an EMBL/GenBank/DDBJ whole genome shotgun (WGS) entry which is preliminary data.</text>
</comment>
<proteinExistence type="predicted"/>
<organism evidence="2 3">
    <name type="scientific">Austropuccinia psidii MF-1</name>
    <dbReference type="NCBI Taxonomy" id="1389203"/>
    <lineage>
        <taxon>Eukaryota</taxon>
        <taxon>Fungi</taxon>
        <taxon>Dikarya</taxon>
        <taxon>Basidiomycota</taxon>
        <taxon>Pucciniomycotina</taxon>
        <taxon>Pucciniomycetes</taxon>
        <taxon>Pucciniales</taxon>
        <taxon>Sphaerophragmiaceae</taxon>
        <taxon>Austropuccinia</taxon>
    </lineage>
</organism>
<feature type="region of interest" description="Disordered" evidence="1">
    <location>
        <begin position="1"/>
        <end position="48"/>
    </location>
</feature>
<keyword evidence="3" id="KW-1185">Reference proteome</keyword>
<sequence length="108" mass="12814">MPTTAQRKRKKVYAIEKVPEEESQTEDFESDSMGDAIREESDDEQNPKEEFLVEYQEETPIKIRTYNWRQASHRTLLIKTCANIHSMHKHSWSHQPKGGHTYMEQPPR</sequence>